<feature type="region of interest" description="Disordered" evidence="1">
    <location>
        <begin position="1"/>
        <end position="23"/>
    </location>
</feature>
<feature type="domain" description="Carboxymuconolactone decarboxylase-like" evidence="2">
    <location>
        <begin position="38"/>
        <end position="121"/>
    </location>
</feature>
<gene>
    <name evidence="3" type="ORF">SAMN04488045_0229</name>
</gene>
<protein>
    <submittedName>
        <fullName evidence="3">4-carboxymuconolactone decarboxylase</fullName>
    </submittedName>
</protein>
<dbReference type="RefSeq" id="WP_103908643.1">
    <property type="nucleotide sequence ID" value="NZ_FNUZ01000001.1"/>
</dbReference>
<reference evidence="3 4" key="1">
    <citation type="submission" date="2016-10" db="EMBL/GenBank/DDBJ databases">
        <authorList>
            <person name="de Groot N.N."/>
        </authorList>
    </citation>
    <scope>NUCLEOTIDE SEQUENCE [LARGE SCALE GENOMIC DNA]</scope>
    <source>
        <strain evidence="3 4">DSM 26915</strain>
    </source>
</reference>
<dbReference type="PANTHER" id="PTHR33570:SF10">
    <property type="entry name" value="GAMMA-CARBOXYMUCONOLACTONE DECARBOXYLASE"/>
    <property type="match status" value="1"/>
</dbReference>
<dbReference type="SUPFAM" id="SSF69118">
    <property type="entry name" value="AhpD-like"/>
    <property type="match status" value="1"/>
</dbReference>
<dbReference type="Gene3D" id="1.20.1290.10">
    <property type="entry name" value="AhpD-like"/>
    <property type="match status" value="1"/>
</dbReference>
<dbReference type="InterPro" id="IPR003779">
    <property type="entry name" value="CMD-like"/>
</dbReference>
<dbReference type="PANTHER" id="PTHR33570">
    <property type="entry name" value="4-CARBOXYMUCONOLACTONE DECARBOXYLASE FAMILY PROTEIN"/>
    <property type="match status" value="1"/>
</dbReference>
<evidence type="ECO:0000313" key="3">
    <source>
        <dbReference type="EMBL" id="SEF49897.1"/>
    </source>
</evidence>
<accession>A0A1H5SJF9</accession>
<evidence type="ECO:0000313" key="4">
    <source>
        <dbReference type="Proteomes" id="UP000236752"/>
    </source>
</evidence>
<evidence type="ECO:0000259" key="2">
    <source>
        <dbReference type="Pfam" id="PF02627"/>
    </source>
</evidence>
<dbReference type="Pfam" id="PF02627">
    <property type="entry name" value="CMD"/>
    <property type="match status" value="1"/>
</dbReference>
<dbReference type="InterPro" id="IPR029032">
    <property type="entry name" value="AhpD-like"/>
</dbReference>
<name>A0A1H5SJF9_9RHOB</name>
<dbReference type="EMBL" id="FNUZ01000001">
    <property type="protein sequence ID" value="SEF49897.1"/>
    <property type="molecule type" value="Genomic_DNA"/>
</dbReference>
<proteinExistence type="predicted"/>
<dbReference type="Proteomes" id="UP000236752">
    <property type="component" value="Unassembled WGS sequence"/>
</dbReference>
<dbReference type="OrthoDB" id="9801400at2"/>
<dbReference type="InterPro" id="IPR052512">
    <property type="entry name" value="4CMD/NDH-1_regulator"/>
</dbReference>
<dbReference type="AlphaFoldDB" id="A0A1H5SJF9"/>
<dbReference type="GO" id="GO:0051920">
    <property type="term" value="F:peroxiredoxin activity"/>
    <property type="evidence" value="ECO:0007669"/>
    <property type="project" value="InterPro"/>
</dbReference>
<sequence>MIDAAPDNSAYARGKAFTEETNPGMEDALRARYEHLLPGLARDLVEHNGRIYPRGVLPQQTRELLTIAALTAQGGQTRPQLKIHVSAARKLGVSQEEIAEAIYQMSLYGGMPAMFNALNAAMEVFEAEAGETAE</sequence>
<keyword evidence="4" id="KW-1185">Reference proteome</keyword>
<evidence type="ECO:0000256" key="1">
    <source>
        <dbReference type="SAM" id="MobiDB-lite"/>
    </source>
</evidence>
<organism evidence="3 4">
    <name type="scientific">Thalassococcus halodurans</name>
    <dbReference type="NCBI Taxonomy" id="373675"/>
    <lineage>
        <taxon>Bacteria</taxon>
        <taxon>Pseudomonadati</taxon>
        <taxon>Pseudomonadota</taxon>
        <taxon>Alphaproteobacteria</taxon>
        <taxon>Rhodobacterales</taxon>
        <taxon>Roseobacteraceae</taxon>
        <taxon>Thalassococcus</taxon>
    </lineage>
</organism>